<keyword evidence="1" id="KW-0472">Membrane</keyword>
<reference evidence="2 3" key="1">
    <citation type="submission" date="2016-10" db="EMBL/GenBank/DDBJ databases">
        <authorList>
            <person name="de Groot N.N."/>
        </authorList>
    </citation>
    <scope>NUCLEOTIDE SEQUENCE [LARGE SCALE GENOMIC DNA]</scope>
    <source>
        <strain evidence="3">P4B,CCM 7963,CECT 7998,DSM 25260,IBRC-M 10614,KCTC 13821</strain>
    </source>
</reference>
<dbReference type="OrthoDB" id="2966409at2"/>
<evidence type="ECO:0000313" key="3">
    <source>
        <dbReference type="Proteomes" id="UP000199017"/>
    </source>
</evidence>
<protein>
    <submittedName>
        <fullName evidence="2">Uncharacterized protein</fullName>
    </submittedName>
</protein>
<keyword evidence="1" id="KW-1133">Transmembrane helix</keyword>
<keyword evidence="1" id="KW-0812">Transmembrane</keyword>
<evidence type="ECO:0000256" key="1">
    <source>
        <dbReference type="SAM" id="Phobius"/>
    </source>
</evidence>
<feature type="transmembrane region" description="Helical" evidence="1">
    <location>
        <begin position="115"/>
        <end position="139"/>
    </location>
</feature>
<keyword evidence="3" id="KW-1185">Reference proteome</keyword>
<sequence length="163" mass="18735">MLKTNRRIIRDQWSKVLNEPEIEVFLLELQNYLMKTKITQKKFDLTFYRNISLLNEGIGKLTTEEKKLLQVKIDSFIIYVDNVNRIQFPSPFIIGVFTAVVSLVLGMMIRDPAAFPNWAIMLVMSCFVLVIPGISWLNLDQSVKNAEVKEVLVTIKGILELSS</sequence>
<dbReference type="EMBL" id="FNDU01000020">
    <property type="protein sequence ID" value="SDJ04457.1"/>
    <property type="molecule type" value="Genomic_DNA"/>
</dbReference>
<evidence type="ECO:0000313" key="2">
    <source>
        <dbReference type="EMBL" id="SDJ04457.1"/>
    </source>
</evidence>
<dbReference type="Proteomes" id="UP000199017">
    <property type="component" value="Unassembled WGS sequence"/>
</dbReference>
<gene>
    <name evidence="2" type="ORF">SAMN05216352_12014</name>
</gene>
<organism evidence="2 3">
    <name type="scientific">Alteribacillus bidgolensis</name>
    <dbReference type="NCBI Taxonomy" id="930129"/>
    <lineage>
        <taxon>Bacteria</taxon>
        <taxon>Bacillati</taxon>
        <taxon>Bacillota</taxon>
        <taxon>Bacilli</taxon>
        <taxon>Bacillales</taxon>
        <taxon>Bacillaceae</taxon>
        <taxon>Alteribacillus</taxon>
    </lineage>
</organism>
<dbReference type="RefSeq" id="WP_091587827.1">
    <property type="nucleotide sequence ID" value="NZ_FNDU01000020.1"/>
</dbReference>
<dbReference type="STRING" id="930129.SAMN05216352_12014"/>
<dbReference type="AlphaFoldDB" id="A0A1G8QIB1"/>
<accession>A0A1G8QIB1</accession>
<name>A0A1G8QIB1_9BACI</name>
<proteinExistence type="predicted"/>
<feature type="transmembrane region" description="Helical" evidence="1">
    <location>
        <begin position="92"/>
        <end position="109"/>
    </location>
</feature>